<name>A0AAD1XSE1_EUPCR</name>
<proteinExistence type="predicted"/>
<evidence type="ECO:0000313" key="2">
    <source>
        <dbReference type="Proteomes" id="UP001295684"/>
    </source>
</evidence>
<organism evidence="1 2">
    <name type="scientific">Euplotes crassus</name>
    <dbReference type="NCBI Taxonomy" id="5936"/>
    <lineage>
        <taxon>Eukaryota</taxon>
        <taxon>Sar</taxon>
        <taxon>Alveolata</taxon>
        <taxon>Ciliophora</taxon>
        <taxon>Intramacronucleata</taxon>
        <taxon>Spirotrichea</taxon>
        <taxon>Hypotrichia</taxon>
        <taxon>Euplotida</taxon>
        <taxon>Euplotidae</taxon>
        <taxon>Moneuplotes</taxon>
    </lineage>
</organism>
<keyword evidence="2" id="KW-1185">Reference proteome</keyword>
<reference evidence="1" key="1">
    <citation type="submission" date="2023-07" db="EMBL/GenBank/DDBJ databases">
        <authorList>
            <consortium name="AG Swart"/>
            <person name="Singh M."/>
            <person name="Singh A."/>
            <person name="Seah K."/>
            <person name="Emmerich C."/>
        </authorList>
    </citation>
    <scope>NUCLEOTIDE SEQUENCE</scope>
    <source>
        <strain evidence="1">DP1</strain>
    </source>
</reference>
<evidence type="ECO:0000313" key="1">
    <source>
        <dbReference type="EMBL" id="CAI2378356.1"/>
    </source>
</evidence>
<gene>
    <name evidence="1" type="ORF">ECRASSUSDP1_LOCUS19751</name>
</gene>
<dbReference type="Proteomes" id="UP001295684">
    <property type="component" value="Unassembled WGS sequence"/>
</dbReference>
<comment type="caution">
    <text evidence="1">The sequence shown here is derived from an EMBL/GenBank/DDBJ whole genome shotgun (WGS) entry which is preliminary data.</text>
</comment>
<sequence length="85" mass="9373">MYSGGILKVIWVNVSAQGYWRMSGESLSPKTLVTTSCKYCVRKPSIITLPSAIIIRCSSFDFPFVLATTSPGFITHSENSTFFAQ</sequence>
<protein>
    <submittedName>
        <fullName evidence="1">Uncharacterized protein</fullName>
    </submittedName>
</protein>
<accession>A0AAD1XSE1</accession>
<dbReference type="AlphaFoldDB" id="A0AAD1XSE1"/>
<dbReference type="EMBL" id="CAMPGE010020072">
    <property type="protein sequence ID" value="CAI2378356.1"/>
    <property type="molecule type" value="Genomic_DNA"/>
</dbReference>